<sequence>MTSNTLATIFGLDATPLVDAEDVTEELLNNLDELWRTDYPQYRMSHLLDIIGNQLSRYVQGKLADEDLWYGQYSQIEKTLNEGINVCHQWEDICHKLTSMYWQGQDHAWEGQPFSPEYCKKVCDRLNKILSLRTLHKQITRLLSSSEQEELKTSDAFKPFAGLKPLQYNPYTEPLWEAAVSQFGNCLKPAEQRVSGKLRNHAYQLMQEFKRYMELIKRENIMRELVGEREMLLGELTAYVKNSHAEFSNTSVNGPRRIHDVPEVVNNIYWVKPLHAKILDIEKTADSFLSDLSGYEDLKKSIREFCVELEDYHTEHRQMSVNYNRRLVGLVREVSALSLMGHKIHPNIVKTAKLAQKFMRQAKALEEIANFHNTIGDQMIPSQRPMMLEAALALSNLVEDQTSITWSSTDELEKYISKLKDAVLTLMNTDLLRHQPRWKELLKEIRSIMHQLEQQGFSDQKSWATHWDRQLYKALEYQYQLGVEALNHHLPEIKVELTYRVLLKFIGVCTDICKFIEYFVNFK</sequence>
<evidence type="ECO:0000313" key="2">
    <source>
        <dbReference type="EMBL" id="KAB7504444.1"/>
    </source>
</evidence>
<dbReference type="PANTHER" id="PTHR46532:SF15">
    <property type="entry name" value="CYTOPLASMIC DYNEIN 2 HEAVY CHAIN 1"/>
    <property type="match status" value="1"/>
</dbReference>
<keyword evidence="3" id="KW-1185">Reference proteome</keyword>
<dbReference type="GO" id="GO:0051959">
    <property type="term" value="F:dynein light intermediate chain binding"/>
    <property type="evidence" value="ECO:0007669"/>
    <property type="project" value="InterPro"/>
</dbReference>
<dbReference type="GO" id="GO:0005858">
    <property type="term" value="C:axonemal dynein complex"/>
    <property type="evidence" value="ECO:0007669"/>
    <property type="project" value="TreeGrafter"/>
</dbReference>
<evidence type="ECO:0000313" key="3">
    <source>
        <dbReference type="Proteomes" id="UP000326759"/>
    </source>
</evidence>
<dbReference type="GO" id="GO:0045505">
    <property type="term" value="F:dynein intermediate chain binding"/>
    <property type="evidence" value="ECO:0007669"/>
    <property type="project" value="InterPro"/>
</dbReference>
<gene>
    <name evidence="2" type="ORF">Anas_05735</name>
</gene>
<protein>
    <recommendedName>
        <fullName evidence="1">Dynein heavy chain tail domain-containing protein</fullName>
    </recommendedName>
</protein>
<accession>A0A5N5TCR1</accession>
<dbReference type="EMBL" id="SEYY01003171">
    <property type="protein sequence ID" value="KAB7504444.1"/>
    <property type="molecule type" value="Genomic_DNA"/>
</dbReference>
<proteinExistence type="predicted"/>
<name>A0A5N5TCR1_9CRUS</name>
<dbReference type="InterPro" id="IPR026983">
    <property type="entry name" value="DHC"/>
</dbReference>
<dbReference type="Pfam" id="PF08385">
    <property type="entry name" value="DHC_N1"/>
    <property type="match status" value="1"/>
</dbReference>
<dbReference type="InterPro" id="IPR013594">
    <property type="entry name" value="Dynein_heavy_tail"/>
</dbReference>
<dbReference type="PANTHER" id="PTHR46532">
    <property type="entry name" value="MALE FERTILITY FACTOR KL5"/>
    <property type="match status" value="1"/>
</dbReference>
<dbReference type="AlphaFoldDB" id="A0A5N5TCR1"/>
<comment type="caution">
    <text evidence="2">The sequence shown here is derived from an EMBL/GenBank/DDBJ whole genome shotgun (WGS) entry which is preliminary data.</text>
</comment>
<feature type="domain" description="Dynein heavy chain tail" evidence="1">
    <location>
        <begin position="14"/>
        <end position="315"/>
    </location>
</feature>
<dbReference type="GO" id="GO:0007018">
    <property type="term" value="P:microtubule-based movement"/>
    <property type="evidence" value="ECO:0007669"/>
    <property type="project" value="InterPro"/>
</dbReference>
<dbReference type="Proteomes" id="UP000326759">
    <property type="component" value="Unassembled WGS sequence"/>
</dbReference>
<evidence type="ECO:0000259" key="1">
    <source>
        <dbReference type="Pfam" id="PF08385"/>
    </source>
</evidence>
<organism evidence="2 3">
    <name type="scientific">Armadillidium nasatum</name>
    <dbReference type="NCBI Taxonomy" id="96803"/>
    <lineage>
        <taxon>Eukaryota</taxon>
        <taxon>Metazoa</taxon>
        <taxon>Ecdysozoa</taxon>
        <taxon>Arthropoda</taxon>
        <taxon>Crustacea</taxon>
        <taxon>Multicrustacea</taxon>
        <taxon>Malacostraca</taxon>
        <taxon>Eumalacostraca</taxon>
        <taxon>Peracarida</taxon>
        <taxon>Isopoda</taxon>
        <taxon>Oniscidea</taxon>
        <taxon>Crinocheta</taxon>
        <taxon>Armadillidiidae</taxon>
        <taxon>Armadillidium</taxon>
    </lineage>
</organism>
<reference evidence="2 3" key="1">
    <citation type="journal article" date="2019" name="PLoS Biol.">
        <title>Sex chromosomes control vertical transmission of feminizing Wolbachia symbionts in an isopod.</title>
        <authorList>
            <person name="Becking T."/>
            <person name="Chebbi M.A."/>
            <person name="Giraud I."/>
            <person name="Moumen B."/>
            <person name="Laverre T."/>
            <person name="Caubet Y."/>
            <person name="Peccoud J."/>
            <person name="Gilbert C."/>
            <person name="Cordaux R."/>
        </authorList>
    </citation>
    <scope>NUCLEOTIDE SEQUENCE [LARGE SCALE GENOMIC DNA]</scope>
    <source>
        <strain evidence="2">ANa2</strain>
        <tissue evidence="2">Whole body excluding digestive tract and cuticle</tissue>
    </source>
</reference>
<dbReference type="OrthoDB" id="447173at2759"/>